<evidence type="ECO:0000313" key="3">
    <source>
        <dbReference type="EMBL" id="RUO44579.1"/>
    </source>
</evidence>
<accession>A0AA94EGD3</accession>
<evidence type="ECO:0000256" key="2">
    <source>
        <dbReference type="SAM" id="Phobius"/>
    </source>
</evidence>
<evidence type="ECO:0000313" key="4">
    <source>
        <dbReference type="Proteomes" id="UP000286680"/>
    </source>
</evidence>
<comment type="caution">
    <text evidence="3">The sequence shown here is derived from an EMBL/GenBank/DDBJ whole genome shotgun (WGS) entry which is preliminary data.</text>
</comment>
<evidence type="ECO:0008006" key="5">
    <source>
        <dbReference type="Google" id="ProtNLM"/>
    </source>
</evidence>
<protein>
    <recommendedName>
        <fullName evidence="5">Ankyrin repeat protein</fullName>
    </recommendedName>
</protein>
<keyword evidence="2" id="KW-0472">Membrane</keyword>
<sequence>MIKITKKVVITVLIAALLLVALWLYLDKEPLQPEARLSASAHDKQSPANAPAALDDAKPQTKLKVDTSNFAQCQQTFFQLRQGQQQWIRESVGNFSDYLDEGYSVDEITVAIDAFRNSNFAAMFRAKQLRKNAEVTKINAMLAEKLEEHMPGAAAKGLSVQRKVPSGLLEGFADLPLAEQQQIADSGEISVDDVAYVIAESELSDDDIILLIDGLPDASATVGYEYLEEALSLLDFAAMAGRSKVFNRLLDAGLTPTHDAYLGSTMEWALSGLMNCCEKHEQRAEIINRLITLGARARFSEQSAESVMGHFPRRFYRFDEDEIETLRQQFNVNLLTIKPRQTLTTETHGRLYQGLVSERDAYLEEQLDIADVAETRSACQQTVEAIVQQWQPQSRYDVMEEAVARYGDSPSAIIADLADISPFAVDLYRQIHQNNAQRMKGTEVIDEVIQPLVDGDIERVLTHLQQQSLTDAERWYLVGQIMLVDVAYYQQLQQTDLLPQPLQHHQLKRFDMNLDTIKTLNDVGYDIAATDNRGKTLLYYAVNEKDLQLTTWLLDQGVPYKGDEQGADPMLLALRHAGSDYEFERINQMIDALMATNPEITRFHQSRMAVIKLRFPERYQQLIEQYPSLAISEQTPLPKVQ</sequence>
<name>A0AA94EGD3_9GAMM</name>
<dbReference type="Proteomes" id="UP000286680">
    <property type="component" value="Unassembled WGS sequence"/>
</dbReference>
<dbReference type="SUPFAM" id="SSF48403">
    <property type="entry name" value="Ankyrin repeat"/>
    <property type="match status" value="1"/>
</dbReference>
<dbReference type="InterPro" id="IPR036770">
    <property type="entry name" value="Ankyrin_rpt-contain_sf"/>
</dbReference>
<dbReference type="AlphaFoldDB" id="A0AA94EGD3"/>
<evidence type="ECO:0000256" key="1">
    <source>
        <dbReference type="SAM" id="MobiDB-lite"/>
    </source>
</evidence>
<proteinExistence type="predicted"/>
<dbReference type="RefSeq" id="WP_126819118.1">
    <property type="nucleotide sequence ID" value="NZ_PIPS01000001.1"/>
</dbReference>
<keyword evidence="2" id="KW-0812">Transmembrane</keyword>
<dbReference type="EMBL" id="PIPS01000001">
    <property type="protein sequence ID" value="RUO44579.1"/>
    <property type="molecule type" value="Genomic_DNA"/>
</dbReference>
<dbReference type="Gene3D" id="1.25.40.20">
    <property type="entry name" value="Ankyrin repeat-containing domain"/>
    <property type="match status" value="1"/>
</dbReference>
<feature type="transmembrane region" description="Helical" evidence="2">
    <location>
        <begin position="7"/>
        <end position="26"/>
    </location>
</feature>
<gene>
    <name evidence="3" type="ORF">CWE23_00645</name>
</gene>
<organism evidence="3 4">
    <name type="scientific">Idiomarina aquatica</name>
    <dbReference type="NCBI Taxonomy" id="1327752"/>
    <lineage>
        <taxon>Bacteria</taxon>
        <taxon>Pseudomonadati</taxon>
        <taxon>Pseudomonadota</taxon>
        <taxon>Gammaproteobacteria</taxon>
        <taxon>Alteromonadales</taxon>
        <taxon>Idiomarinaceae</taxon>
        <taxon>Idiomarina</taxon>
    </lineage>
</organism>
<reference evidence="4" key="1">
    <citation type="journal article" date="2018" name="Front. Microbiol.">
        <title>Genome-Based Analysis Reveals the Taxonomy and Diversity of the Family Idiomarinaceae.</title>
        <authorList>
            <person name="Liu Y."/>
            <person name="Lai Q."/>
            <person name="Shao Z."/>
        </authorList>
    </citation>
    <scope>NUCLEOTIDE SEQUENCE [LARGE SCALE GENOMIC DNA]</scope>
    <source>
        <strain evidence="4">SN-14</strain>
    </source>
</reference>
<keyword evidence="2" id="KW-1133">Transmembrane helix</keyword>
<feature type="region of interest" description="Disordered" evidence="1">
    <location>
        <begin position="37"/>
        <end position="58"/>
    </location>
</feature>
<keyword evidence="4" id="KW-1185">Reference proteome</keyword>